<dbReference type="WBParaSite" id="JU765_v2.g9163.t1">
    <property type="protein sequence ID" value="JU765_v2.g9163.t1"/>
    <property type="gene ID" value="JU765_v2.g9163"/>
</dbReference>
<dbReference type="Proteomes" id="UP000887576">
    <property type="component" value="Unplaced"/>
</dbReference>
<organism evidence="1 2">
    <name type="scientific">Panagrolaimus sp. JU765</name>
    <dbReference type="NCBI Taxonomy" id="591449"/>
    <lineage>
        <taxon>Eukaryota</taxon>
        <taxon>Metazoa</taxon>
        <taxon>Ecdysozoa</taxon>
        <taxon>Nematoda</taxon>
        <taxon>Chromadorea</taxon>
        <taxon>Rhabditida</taxon>
        <taxon>Tylenchina</taxon>
        <taxon>Panagrolaimomorpha</taxon>
        <taxon>Panagrolaimoidea</taxon>
        <taxon>Panagrolaimidae</taxon>
        <taxon>Panagrolaimus</taxon>
    </lineage>
</organism>
<proteinExistence type="predicted"/>
<name>A0AC34RS78_9BILA</name>
<protein>
    <submittedName>
        <fullName evidence="2">Protein kinase domain-containing protein</fullName>
    </submittedName>
</protein>
<accession>A0AC34RS78</accession>
<evidence type="ECO:0000313" key="1">
    <source>
        <dbReference type="Proteomes" id="UP000887576"/>
    </source>
</evidence>
<reference evidence="2" key="1">
    <citation type="submission" date="2022-11" db="UniProtKB">
        <authorList>
            <consortium name="WormBaseParasite"/>
        </authorList>
    </citation>
    <scope>IDENTIFICATION</scope>
</reference>
<sequence length="507" mass="57854">MELETMAVLTKNKKIKNRIVPLLGYFVHEGDYFLIMPFYSHGSLRTYQFNNGRLSPFSVQHVMGQLVNILHLFHQNKILHRDLKIDNVLVESVIDGKINVVLSDLGFTKSILAGPAKTYVGTSGHMHPNIGECEYKEEVDIYALGAVFYSLLTGNNPPGENSTALMLSEKCEFDEAHDLLEKLLDEKNKIKLHDVKKHPYFGLDLSAFKEEVTNPEVSNPSETEINTDVNTIIDGHDEKESSPEQTMIEVKKKPSKVTSESNDSGIGIGKEHENEKHDTFKKADSYQVYRVLLIGDSGTGKRTILRDFTRNGVHEPSKGIYLSHYKSRDISETEEQSLEMNGFKKIQHFEEFYSKMFQLEENQTKLEILKRSTSGKNSPTEEDFKSVTGIIFLYDRTNRTTFNSIIKIWDDFKEIINPQIPILFVGNKIDLSSNFRKGEEEKIAMKSGIKKVEFIEIYGLENKNVDRIFGIIGNKIFMEFNNGNLKMSKDWLGIRTEAATMPESPKK</sequence>
<evidence type="ECO:0000313" key="2">
    <source>
        <dbReference type="WBParaSite" id="JU765_v2.g9163.t1"/>
    </source>
</evidence>